<dbReference type="SMART" id="SM00213">
    <property type="entry name" value="UBQ"/>
    <property type="match status" value="1"/>
</dbReference>
<proteinExistence type="predicted"/>
<dbReference type="PANTHER" id="PTHR36649:SF28">
    <property type="entry name" value="UBIQUITIN-LIKE DOMAIN-CONTAINING PROTEIN"/>
    <property type="match status" value="1"/>
</dbReference>
<accession>A0A9W4SCZ2</accession>
<evidence type="ECO:0000313" key="3">
    <source>
        <dbReference type="Proteomes" id="UP001153678"/>
    </source>
</evidence>
<dbReference type="Proteomes" id="UP001153678">
    <property type="component" value="Unassembled WGS sequence"/>
</dbReference>
<dbReference type="PANTHER" id="PTHR36649">
    <property type="entry name" value="UBIQUITIN-LIKE DOMAIN-CONTAINING PROTEIN"/>
    <property type="match status" value="1"/>
</dbReference>
<organism evidence="2 3">
    <name type="scientific">Funneliformis geosporum</name>
    <dbReference type="NCBI Taxonomy" id="1117311"/>
    <lineage>
        <taxon>Eukaryota</taxon>
        <taxon>Fungi</taxon>
        <taxon>Fungi incertae sedis</taxon>
        <taxon>Mucoromycota</taxon>
        <taxon>Glomeromycotina</taxon>
        <taxon>Glomeromycetes</taxon>
        <taxon>Glomerales</taxon>
        <taxon>Glomeraceae</taxon>
        <taxon>Funneliformis</taxon>
    </lineage>
</organism>
<dbReference type="InterPro" id="IPR000626">
    <property type="entry name" value="Ubiquitin-like_dom"/>
</dbReference>
<dbReference type="InterPro" id="IPR029071">
    <property type="entry name" value="Ubiquitin-like_domsf"/>
</dbReference>
<evidence type="ECO:0000259" key="1">
    <source>
        <dbReference type="PROSITE" id="PS50053"/>
    </source>
</evidence>
<dbReference type="EMBL" id="CAMKVN010000169">
    <property type="protein sequence ID" value="CAI2164653.1"/>
    <property type="molecule type" value="Genomic_DNA"/>
</dbReference>
<dbReference type="Gene3D" id="3.10.20.90">
    <property type="entry name" value="Phosphatidylinositol 3-kinase Catalytic Subunit, Chain A, domain 1"/>
    <property type="match status" value="1"/>
</dbReference>
<dbReference type="Gene3D" id="3.90.175.10">
    <property type="entry name" value="Diphtheria Toxin, domain 1"/>
    <property type="match status" value="1"/>
</dbReference>
<protein>
    <submittedName>
        <fullName evidence="2">15920_t:CDS:1</fullName>
    </submittedName>
</protein>
<gene>
    <name evidence="2" type="ORF">FWILDA_LOCUS1675</name>
</gene>
<dbReference type="SUPFAM" id="SSF56399">
    <property type="entry name" value="ADP-ribosylation"/>
    <property type="match status" value="1"/>
</dbReference>
<reference evidence="2" key="1">
    <citation type="submission" date="2022-08" db="EMBL/GenBank/DDBJ databases">
        <authorList>
            <person name="Kallberg Y."/>
            <person name="Tangrot J."/>
            <person name="Rosling A."/>
        </authorList>
    </citation>
    <scope>NUCLEOTIDE SEQUENCE</scope>
    <source>
        <strain evidence="2">Wild A</strain>
    </source>
</reference>
<feature type="domain" description="Ubiquitin-like" evidence="1">
    <location>
        <begin position="66"/>
        <end position="142"/>
    </location>
</feature>
<comment type="caution">
    <text evidence="2">The sequence shown here is derived from an EMBL/GenBank/DDBJ whole genome shotgun (WGS) entry which is preliminary data.</text>
</comment>
<dbReference type="OrthoDB" id="428577at2759"/>
<name>A0A9W4SCZ2_9GLOM</name>
<evidence type="ECO:0000313" key="2">
    <source>
        <dbReference type="EMBL" id="CAI2164653.1"/>
    </source>
</evidence>
<sequence length="321" mass="36882">MDSNIAAALSAITNNNIVIYDDSKHRYRRSIQLNQEALHQSHLVGGKVPTSLRRVPSNPEPFPFRKTIFIKTLSDKTITITIESFQITVYELKSLIHNEEGIKPAQQRLVYAGNHLLDEFKLSDYRITYNSTLHLLLSGNHSALFIHPNLLDPRFDFDFTNVNDDGKIFMRGSFKYKRPCGWKRIALNVLDKYENNLWLGIGGNRRTHSTCPVRNEWPVSYHGTAEHNFKSIAQDGYLLCKGKRFLFGRGIYSTPNIDVASRYATKYTFNGEQYLVVFQNRVNPNNLVRISKKETGIGEYWISPDGADLRPYGLCIKKVNY</sequence>
<dbReference type="PROSITE" id="PS50053">
    <property type="entry name" value="UBIQUITIN_2"/>
    <property type="match status" value="1"/>
</dbReference>
<keyword evidence="3" id="KW-1185">Reference proteome</keyword>
<dbReference type="SUPFAM" id="SSF54236">
    <property type="entry name" value="Ubiquitin-like"/>
    <property type="match status" value="1"/>
</dbReference>
<dbReference type="AlphaFoldDB" id="A0A9W4SCZ2"/>
<dbReference type="Pfam" id="PF00240">
    <property type="entry name" value="ubiquitin"/>
    <property type="match status" value="1"/>
</dbReference>